<dbReference type="EMBL" id="WJIE01000010">
    <property type="protein sequence ID" value="MRG96226.1"/>
    <property type="molecule type" value="Genomic_DNA"/>
</dbReference>
<proteinExistence type="predicted"/>
<reference evidence="2 3" key="1">
    <citation type="submission" date="2019-10" db="EMBL/GenBank/DDBJ databases">
        <title>A soil myxobacterium in the family Polyangiaceae.</title>
        <authorList>
            <person name="Li Y."/>
            <person name="Wang J."/>
        </authorList>
    </citation>
    <scope>NUCLEOTIDE SEQUENCE [LARGE SCALE GENOMIC DNA]</scope>
    <source>
        <strain evidence="2 3">DSM 14734</strain>
    </source>
</reference>
<name>A0A6N7PZB5_9BACT</name>
<keyword evidence="3" id="KW-1185">Reference proteome</keyword>
<dbReference type="AlphaFoldDB" id="A0A6N7PZB5"/>
<sequence length="95" mass="10032">MPGGLIHHDDGPPVARCARCGAVAAGPCARCHAPVCGDCCVLTEGGARVWAICLACEDRGGRSLRNRWITFLGWIALPIAGLAVLVALLEWLARR</sequence>
<gene>
    <name evidence="2" type="ORF">GF068_30530</name>
</gene>
<dbReference type="OrthoDB" id="5525061at2"/>
<keyword evidence="1" id="KW-1133">Transmembrane helix</keyword>
<keyword evidence="1" id="KW-0472">Membrane</keyword>
<dbReference type="RefSeq" id="WP_153823022.1">
    <property type="nucleotide sequence ID" value="NZ_WJIE01000010.1"/>
</dbReference>
<keyword evidence="1" id="KW-0812">Transmembrane</keyword>
<evidence type="ECO:0000256" key="1">
    <source>
        <dbReference type="SAM" id="Phobius"/>
    </source>
</evidence>
<evidence type="ECO:0000313" key="2">
    <source>
        <dbReference type="EMBL" id="MRG96226.1"/>
    </source>
</evidence>
<dbReference type="Proteomes" id="UP000440224">
    <property type="component" value="Unassembled WGS sequence"/>
</dbReference>
<evidence type="ECO:0000313" key="3">
    <source>
        <dbReference type="Proteomes" id="UP000440224"/>
    </source>
</evidence>
<comment type="caution">
    <text evidence="2">The sequence shown here is derived from an EMBL/GenBank/DDBJ whole genome shotgun (WGS) entry which is preliminary data.</text>
</comment>
<accession>A0A6N7PZB5</accession>
<organism evidence="2 3">
    <name type="scientific">Polyangium spumosum</name>
    <dbReference type="NCBI Taxonomy" id="889282"/>
    <lineage>
        <taxon>Bacteria</taxon>
        <taxon>Pseudomonadati</taxon>
        <taxon>Myxococcota</taxon>
        <taxon>Polyangia</taxon>
        <taxon>Polyangiales</taxon>
        <taxon>Polyangiaceae</taxon>
        <taxon>Polyangium</taxon>
    </lineage>
</organism>
<feature type="transmembrane region" description="Helical" evidence="1">
    <location>
        <begin position="71"/>
        <end position="93"/>
    </location>
</feature>
<protein>
    <submittedName>
        <fullName evidence="2">Uncharacterized protein</fullName>
    </submittedName>
</protein>